<keyword evidence="3" id="KW-1185">Reference proteome</keyword>
<evidence type="ECO:0000313" key="2">
    <source>
        <dbReference type="EMBL" id="CAE7523993.1"/>
    </source>
</evidence>
<organism evidence="2 3">
    <name type="scientific">Symbiodinium natans</name>
    <dbReference type="NCBI Taxonomy" id="878477"/>
    <lineage>
        <taxon>Eukaryota</taxon>
        <taxon>Sar</taxon>
        <taxon>Alveolata</taxon>
        <taxon>Dinophyceae</taxon>
        <taxon>Suessiales</taxon>
        <taxon>Symbiodiniaceae</taxon>
        <taxon>Symbiodinium</taxon>
    </lineage>
</organism>
<evidence type="ECO:0000256" key="1">
    <source>
        <dbReference type="SAM" id="MobiDB-lite"/>
    </source>
</evidence>
<feature type="compositionally biased region" description="Acidic residues" evidence="1">
    <location>
        <begin position="397"/>
        <end position="411"/>
    </location>
</feature>
<feature type="compositionally biased region" description="Acidic residues" evidence="1">
    <location>
        <begin position="353"/>
        <end position="366"/>
    </location>
</feature>
<dbReference type="EMBL" id="CAJNDS010002552">
    <property type="protein sequence ID" value="CAE7523993.1"/>
    <property type="molecule type" value="Genomic_DNA"/>
</dbReference>
<comment type="caution">
    <text evidence="2">The sequence shown here is derived from an EMBL/GenBank/DDBJ whole genome shotgun (WGS) entry which is preliminary data.</text>
</comment>
<dbReference type="InterPro" id="IPR029058">
    <property type="entry name" value="AB_hydrolase_fold"/>
</dbReference>
<name>A0A812THN2_9DINO</name>
<dbReference type="SUPFAM" id="SSF53474">
    <property type="entry name" value="alpha/beta-Hydrolases"/>
    <property type="match status" value="1"/>
</dbReference>
<gene>
    <name evidence="2" type="primary">rluC</name>
    <name evidence="2" type="ORF">SNAT2548_LOCUS29331</name>
</gene>
<sequence length="487" mass="54795">MNRNQPASDDICLWATGELQQPDSRYGKTPFRIYNSVANLTKAQREQAPYFVVWLHGMDGGWIEPSYLKTMQMRLHRRVVFMVPKNPESTPEGLNFNWGCCFYKKENKNNLGYVLGVLHKGFLTDLSEKISNLATLFEAERTMVMGYSMGGFGAFQLGGFAPDVFDVVVSAAGYGLGTLTPQGEMYDAPQPQATNNFEDFLGQVASNMVRVPIVLALHAEHDGMSSYRDVKAIIARLHEIMEAEGSNNTVALLQVPDDKANSDKSRKKASTRRHHHYFNYTLLDAHSEDFFWSKLRDLLKTAPYRLEIKCPQEVEKVGTLSAKLGGGMPPCPNCPKPAAEEGEEEQMTKYQEEFEEELEEEDEEVEPRDPAPRLHRAQEGAAPSQDPYGMAGTPDVLSEEEEEEEEDDEELQCAGGQPAPRSRTAPRNPRRGYQWRPHTQVAAEKSKSEPRLEEGEVGPKGTRLRPQAALPQLHTREAKRPRIEDLP</sequence>
<protein>
    <submittedName>
        <fullName evidence="2">RluC protein</fullName>
    </submittedName>
</protein>
<dbReference type="Proteomes" id="UP000604046">
    <property type="component" value="Unassembled WGS sequence"/>
</dbReference>
<evidence type="ECO:0000313" key="3">
    <source>
        <dbReference type="Proteomes" id="UP000604046"/>
    </source>
</evidence>
<feature type="compositionally biased region" description="Basic and acidic residues" evidence="1">
    <location>
        <begin position="444"/>
        <end position="454"/>
    </location>
</feature>
<dbReference type="Gene3D" id="3.40.50.1820">
    <property type="entry name" value="alpha/beta hydrolase"/>
    <property type="match status" value="1"/>
</dbReference>
<feature type="region of interest" description="Disordered" evidence="1">
    <location>
        <begin position="328"/>
        <end position="487"/>
    </location>
</feature>
<reference evidence="2" key="1">
    <citation type="submission" date="2021-02" db="EMBL/GenBank/DDBJ databases">
        <authorList>
            <person name="Dougan E. K."/>
            <person name="Rhodes N."/>
            <person name="Thang M."/>
            <person name="Chan C."/>
        </authorList>
    </citation>
    <scope>NUCLEOTIDE SEQUENCE</scope>
</reference>
<accession>A0A812THN2</accession>
<feature type="compositionally biased region" description="Basic and acidic residues" evidence="1">
    <location>
        <begin position="474"/>
        <end position="487"/>
    </location>
</feature>
<dbReference type="AlphaFoldDB" id="A0A812THN2"/>
<proteinExistence type="predicted"/>
<feature type="compositionally biased region" description="Basic and acidic residues" evidence="1">
    <location>
        <begin position="367"/>
        <end position="378"/>
    </location>
</feature>